<evidence type="ECO:0000259" key="5">
    <source>
        <dbReference type="Pfam" id="PF13657"/>
    </source>
</evidence>
<organism evidence="6">
    <name type="scientific">Gordonia amarae</name>
    <dbReference type="NCBI Taxonomy" id="36821"/>
    <lineage>
        <taxon>Bacteria</taxon>
        <taxon>Bacillati</taxon>
        <taxon>Actinomycetota</taxon>
        <taxon>Actinomycetes</taxon>
        <taxon>Mycobacteriales</taxon>
        <taxon>Gordoniaceae</taxon>
        <taxon>Gordonia</taxon>
    </lineage>
</organism>
<dbReference type="Pfam" id="PF13657">
    <property type="entry name" value="Couple_hipA"/>
    <property type="match status" value="1"/>
</dbReference>
<name>A0A857KFE1_9ACTN</name>
<dbReference type="InterPro" id="IPR052028">
    <property type="entry name" value="HipA_Ser/Thr_kinase"/>
</dbReference>
<keyword evidence="3" id="KW-0418">Kinase</keyword>
<evidence type="ECO:0000259" key="4">
    <source>
        <dbReference type="Pfam" id="PF07804"/>
    </source>
</evidence>
<dbReference type="EMBL" id="CP045810">
    <property type="protein sequence ID" value="QHN38384.1"/>
    <property type="molecule type" value="Genomic_DNA"/>
</dbReference>
<sequence>MPSTSEAFVWVWLPGSSEPVPAGRLELRSDGLWFGYGRGYLGRDNAMSLAPTLPLCADEFGPAADLGMPGALRDGAPDAWGRRVILNALTAARGRDVETGDLTELTYLLSSGSNRLGAIDFQASPASYVPRADTATLDELSRAAQIVDDGGELPASLASALVHGTSMGGARPKALITDGDAEYLAKFSTSDDILPVVKSEAVSIELARHVGLNVPAARLVRAAGRDALLIERFDRPGGRTRIPVVSALTLSGLGEMTARYGSYVDLLASLRESGSDAGEELFRRVAFNIAISNTDDHLRNHAAFWNGRTLTLTPAYDLSPMSRTGETASQAIAYGSDGQRDSNLATLVRYCGEYGLTHRNGLDIVQAVVAAVHDNWAPAADVAQLTQAERAALFGRQFLNPGSIRGL</sequence>
<evidence type="ECO:0000313" key="6">
    <source>
        <dbReference type="EMBL" id="QHN38384.1"/>
    </source>
</evidence>
<gene>
    <name evidence="6" type="ORF">GII30_03605</name>
</gene>
<accession>A0A857KFE1</accession>
<feature type="domain" description="HipA-like C-terminal" evidence="4">
    <location>
        <begin position="165"/>
        <end position="376"/>
    </location>
</feature>
<protein>
    <submittedName>
        <fullName evidence="6">Type II toxin-antitoxin system HipA family toxin</fullName>
    </submittedName>
</protein>
<evidence type="ECO:0000256" key="1">
    <source>
        <dbReference type="ARBA" id="ARBA00010164"/>
    </source>
</evidence>
<feature type="domain" description="HipA N-terminal subdomain 1" evidence="5">
    <location>
        <begin position="20"/>
        <end position="121"/>
    </location>
</feature>
<dbReference type="GO" id="GO:0005829">
    <property type="term" value="C:cytosol"/>
    <property type="evidence" value="ECO:0007669"/>
    <property type="project" value="TreeGrafter"/>
</dbReference>
<keyword evidence="2" id="KW-0808">Transferase</keyword>
<dbReference type="Pfam" id="PF07804">
    <property type="entry name" value="HipA_C"/>
    <property type="match status" value="1"/>
</dbReference>
<dbReference type="InterPro" id="IPR017508">
    <property type="entry name" value="HipA_N1"/>
</dbReference>
<dbReference type="PANTHER" id="PTHR37419:SF8">
    <property type="entry name" value="TOXIN YJJJ"/>
    <property type="match status" value="1"/>
</dbReference>
<evidence type="ECO:0000256" key="3">
    <source>
        <dbReference type="ARBA" id="ARBA00022777"/>
    </source>
</evidence>
<dbReference type="AlphaFoldDB" id="A0A857KFE1"/>
<dbReference type="InterPro" id="IPR012893">
    <property type="entry name" value="HipA-like_C"/>
</dbReference>
<comment type="similarity">
    <text evidence="1">Belongs to the HipA Ser/Thr kinase family.</text>
</comment>
<dbReference type="RefSeq" id="WP_005191575.1">
    <property type="nucleotide sequence ID" value="NZ_CP045804.1"/>
</dbReference>
<dbReference type="GO" id="GO:0004674">
    <property type="term" value="F:protein serine/threonine kinase activity"/>
    <property type="evidence" value="ECO:0007669"/>
    <property type="project" value="TreeGrafter"/>
</dbReference>
<reference evidence="6" key="1">
    <citation type="journal article" date="2021" name="Nat. Microbiol.">
        <title>Cocultivation of an ultrasmall environmental parasitic bacterium with lytic ability against bacteria associated with wastewater foams.</title>
        <authorList>
            <person name="Batinovic S."/>
            <person name="Rose J.J.A."/>
            <person name="Ratcliffe J."/>
            <person name="Seviour R.J."/>
            <person name="Petrovski S."/>
        </authorList>
    </citation>
    <scope>NUCLEOTIDE SEQUENCE</scope>
    <source>
        <strain evidence="6">CON44</strain>
    </source>
</reference>
<dbReference type="PANTHER" id="PTHR37419">
    <property type="entry name" value="SERINE/THREONINE-PROTEIN KINASE TOXIN HIPA"/>
    <property type="match status" value="1"/>
</dbReference>
<proteinExistence type="inferred from homology"/>
<evidence type="ECO:0000256" key="2">
    <source>
        <dbReference type="ARBA" id="ARBA00022679"/>
    </source>
</evidence>